<name>A0ABQ1LM05_9BACT</name>
<evidence type="ECO:0000313" key="2">
    <source>
        <dbReference type="Proteomes" id="UP000635885"/>
    </source>
</evidence>
<dbReference type="Proteomes" id="UP000635885">
    <property type="component" value="Unassembled WGS sequence"/>
</dbReference>
<proteinExistence type="predicted"/>
<keyword evidence="2" id="KW-1185">Reference proteome</keyword>
<organism evidence="1 2">
    <name type="scientific">Belliella aquatica</name>
    <dbReference type="NCBI Taxonomy" id="1323734"/>
    <lineage>
        <taxon>Bacteria</taxon>
        <taxon>Pseudomonadati</taxon>
        <taxon>Bacteroidota</taxon>
        <taxon>Cytophagia</taxon>
        <taxon>Cytophagales</taxon>
        <taxon>Cyclobacteriaceae</taxon>
        <taxon>Belliella</taxon>
    </lineage>
</organism>
<dbReference type="PROSITE" id="PS51257">
    <property type="entry name" value="PROKAR_LIPOPROTEIN"/>
    <property type="match status" value="1"/>
</dbReference>
<accession>A0ABQ1LM05</accession>
<dbReference type="EMBL" id="BMFD01000001">
    <property type="protein sequence ID" value="GGC25165.1"/>
    <property type="molecule type" value="Genomic_DNA"/>
</dbReference>
<sequence>MIRKLEKYKFFSLIVALTLLVGCREEFNPNIAPTDTNLLVVEGYISTNSQKSTINLSRTSSLVESFLPVETGAIVILNGENSGTWNFIEEIPGQYTLTADLPMNQAYRLSIQLRNNEGYISDLMQPIVSPEISKLKYVKNDSGVSVQVDLQGNEEATFFLWQYEEDWIFRSAIGTNYIYNRATGEIEETTPETTISRCFANNKVQRISIENSGRFNNFNISDKEITLIPNLSEKLAVRYSILVKQVAIGREAFDFWEIMRKNSEDIGGIFSPLPSLIGGNISKVGSENEKAIGYVSMGVISESRMYINNQDVSPWQVFIPEYEGCTARLDTIRPNRYAEVFGQGNLMPVNPIFNDVNILPVAFRSAPAFCVDCTLRGTKAEPSFWEN</sequence>
<dbReference type="RefSeq" id="WP_188438378.1">
    <property type="nucleotide sequence ID" value="NZ_BMFD01000001.1"/>
</dbReference>
<comment type="caution">
    <text evidence="1">The sequence shown here is derived from an EMBL/GenBank/DDBJ whole genome shotgun (WGS) entry which is preliminary data.</text>
</comment>
<evidence type="ECO:0000313" key="1">
    <source>
        <dbReference type="EMBL" id="GGC25165.1"/>
    </source>
</evidence>
<gene>
    <name evidence="1" type="ORF">GCM10010993_00280</name>
</gene>
<evidence type="ECO:0008006" key="3">
    <source>
        <dbReference type="Google" id="ProtNLM"/>
    </source>
</evidence>
<dbReference type="InterPro" id="IPR025345">
    <property type="entry name" value="DUF4249"/>
</dbReference>
<protein>
    <recommendedName>
        <fullName evidence="3">DUF4249 domain-containing protein</fullName>
    </recommendedName>
</protein>
<dbReference type="Pfam" id="PF14054">
    <property type="entry name" value="DUF4249"/>
    <property type="match status" value="1"/>
</dbReference>
<reference evidence="2" key="1">
    <citation type="journal article" date="2019" name="Int. J. Syst. Evol. Microbiol.">
        <title>The Global Catalogue of Microorganisms (GCM) 10K type strain sequencing project: providing services to taxonomists for standard genome sequencing and annotation.</title>
        <authorList>
            <consortium name="The Broad Institute Genomics Platform"/>
            <consortium name="The Broad Institute Genome Sequencing Center for Infectious Disease"/>
            <person name="Wu L."/>
            <person name="Ma J."/>
        </authorList>
    </citation>
    <scope>NUCLEOTIDE SEQUENCE [LARGE SCALE GENOMIC DNA]</scope>
    <source>
        <strain evidence="2">CGMCC 1.12479</strain>
    </source>
</reference>